<dbReference type="GO" id="GO:0016787">
    <property type="term" value="F:hydrolase activity"/>
    <property type="evidence" value="ECO:0007669"/>
    <property type="project" value="UniProtKB-KW"/>
</dbReference>
<dbReference type="STRING" id="128403.WA1_29715"/>
<keyword evidence="5" id="KW-1185">Reference proteome</keyword>
<proteinExistence type="predicted"/>
<keyword evidence="1" id="KW-1133">Transmembrane helix</keyword>
<dbReference type="InterPro" id="IPR001296">
    <property type="entry name" value="Glyco_trans_1"/>
</dbReference>
<gene>
    <name evidence="4" type="ORF">WA1_29715</name>
</gene>
<evidence type="ECO:0000313" key="4">
    <source>
        <dbReference type="EMBL" id="KYC40124.1"/>
    </source>
</evidence>
<dbReference type="Pfam" id="PF13439">
    <property type="entry name" value="Glyco_transf_4"/>
    <property type="match status" value="1"/>
</dbReference>
<evidence type="ECO:0000313" key="5">
    <source>
        <dbReference type="Proteomes" id="UP000076925"/>
    </source>
</evidence>
<evidence type="ECO:0000256" key="1">
    <source>
        <dbReference type="SAM" id="Phobius"/>
    </source>
</evidence>
<keyword evidence="4" id="KW-0378">Hydrolase</keyword>
<keyword evidence="1" id="KW-0812">Transmembrane</keyword>
<dbReference type="CDD" id="cd03807">
    <property type="entry name" value="GT4_WbnK-like"/>
    <property type="match status" value="1"/>
</dbReference>
<dbReference type="PANTHER" id="PTHR12526:SF630">
    <property type="entry name" value="GLYCOSYLTRANSFERASE"/>
    <property type="match status" value="1"/>
</dbReference>
<protein>
    <submittedName>
        <fullName evidence="4">Glycoside hydrolase</fullName>
    </submittedName>
</protein>
<reference evidence="4 5" key="1">
    <citation type="journal article" date="2013" name="Genome Biol. Evol.">
        <title>Genomes of Stigonematalean cyanobacteria (subsection V) and the evolution of oxygenic photosynthesis from prokaryotes to plastids.</title>
        <authorList>
            <person name="Dagan T."/>
            <person name="Roettger M."/>
            <person name="Stucken K."/>
            <person name="Landan G."/>
            <person name="Koch R."/>
            <person name="Major P."/>
            <person name="Gould S.B."/>
            <person name="Goremykin V.V."/>
            <person name="Rippka R."/>
            <person name="Tandeau de Marsac N."/>
            <person name="Gugger M."/>
            <person name="Lockhart P.J."/>
            <person name="Allen J.F."/>
            <person name="Brune I."/>
            <person name="Maus I."/>
            <person name="Puhler A."/>
            <person name="Martin W.F."/>
        </authorList>
    </citation>
    <scope>NUCLEOTIDE SEQUENCE [LARGE SCALE GENOMIC DNA]</scope>
    <source>
        <strain evidence="4 5">PCC 7110</strain>
    </source>
</reference>
<dbReference type="GO" id="GO:0016757">
    <property type="term" value="F:glycosyltransferase activity"/>
    <property type="evidence" value="ECO:0007669"/>
    <property type="project" value="InterPro"/>
</dbReference>
<dbReference type="EMBL" id="ANNX02000031">
    <property type="protein sequence ID" value="KYC40124.1"/>
    <property type="molecule type" value="Genomic_DNA"/>
</dbReference>
<evidence type="ECO:0000259" key="2">
    <source>
        <dbReference type="Pfam" id="PF00534"/>
    </source>
</evidence>
<dbReference type="AlphaFoldDB" id="A0A139X607"/>
<organism evidence="4 5">
    <name type="scientific">Scytonema hofmannii PCC 7110</name>
    <dbReference type="NCBI Taxonomy" id="128403"/>
    <lineage>
        <taxon>Bacteria</taxon>
        <taxon>Bacillati</taxon>
        <taxon>Cyanobacteriota</taxon>
        <taxon>Cyanophyceae</taxon>
        <taxon>Nostocales</taxon>
        <taxon>Scytonemataceae</taxon>
        <taxon>Scytonema</taxon>
    </lineage>
</organism>
<name>A0A139X607_9CYAN</name>
<keyword evidence="1" id="KW-0472">Membrane</keyword>
<dbReference type="PANTHER" id="PTHR12526">
    <property type="entry name" value="GLYCOSYLTRANSFERASE"/>
    <property type="match status" value="1"/>
</dbReference>
<comment type="caution">
    <text evidence="4">The sequence shown here is derived from an EMBL/GenBank/DDBJ whole genome shotgun (WGS) entry which is preliminary data.</text>
</comment>
<dbReference type="SUPFAM" id="SSF53756">
    <property type="entry name" value="UDP-Glycosyltransferase/glycogen phosphorylase"/>
    <property type="match status" value="1"/>
</dbReference>
<accession>A0A139X607</accession>
<sequence length="399" mass="44499">MNSSKKVILHIITGLSIGGAEMMLYKLLSKTNRMRFEPIVVSLMDRGALGDRIAALDIPVHTIDMKTGIPTPAALWRLVHIVRQIKPDLIQGWMYHGILAAQVSVIFSSYKIPVVWNIHHSIYSLALEKKLSAAIIRLSAWLSKLPSKIVFVSQISQKQHEALGYHRENSCVIPNGSDLSVFKPSFEARLSVREELSLPEKTFLIGLICRYHPMKDHANFLRAAAILLKDYPDTHFLLAGTGVDKENQELRQLIKDLSICHQTHLLGERIDIPRLSAALDIASSASAYGEAFPMILGEAMACGVPCVVTDVGDSGWIVSNTGRVVPPKNPEALARAWKELIELDSEAREAISKAARDRIIKSFSLETVVTEYENLYENILTKQNLKEFLIPQYSSVKDI</sequence>
<dbReference type="InterPro" id="IPR028098">
    <property type="entry name" value="Glyco_trans_4-like_N"/>
</dbReference>
<dbReference type="Proteomes" id="UP000076925">
    <property type="component" value="Unassembled WGS sequence"/>
</dbReference>
<evidence type="ECO:0000259" key="3">
    <source>
        <dbReference type="Pfam" id="PF13439"/>
    </source>
</evidence>
<feature type="domain" description="Glycosyl transferase family 1" evidence="2">
    <location>
        <begin position="193"/>
        <end position="357"/>
    </location>
</feature>
<feature type="transmembrane region" description="Helical" evidence="1">
    <location>
        <begin position="7"/>
        <end position="28"/>
    </location>
</feature>
<feature type="domain" description="Glycosyltransferase subfamily 4-like N-terminal" evidence="3">
    <location>
        <begin position="17"/>
        <end position="180"/>
    </location>
</feature>
<dbReference type="OrthoDB" id="9787617at2"/>
<dbReference type="Gene3D" id="3.40.50.2000">
    <property type="entry name" value="Glycogen Phosphorylase B"/>
    <property type="match status" value="2"/>
</dbReference>
<dbReference type="Pfam" id="PF00534">
    <property type="entry name" value="Glycos_transf_1"/>
    <property type="match status" value="1"/>
</dbReference>